<keyword evidence="2" id="KW-0808">Transferase</keyword>
<proteinExistence type="predicted"/>
<organism evidence="2 3">
    <name type="scientific">Salibacterium salarium</name>
    <dbReference type="NCBI Taxonomy" id="284579"/>
    <lineage>
        <taxon>Bacteria</taxon>
        <taxon>Bacillati</taxon>
        <taxon>Bacillota</taxon>
        <taxon>Bacilli</taxon>
        <taxon>Bacillales</taxon>
        <taxon>Bacillaceae</taxon>
    </lineage>
</organism>
<dbReference type="AlphaFoldDB" id="A0A428MUH5"/>
<evidence type="ECO:0000259" key="1">
    <source>
        <dbReference type="Pfam" id="PF00534"/>
    </source>
</evidence>
<dbReference type="Gene3D" id="3.40.50.2000">
    <property type="entry name" value="Glycogen Phosphorylase B"/>
    <property type="match status" value="2"/>
</dbReference>
<evidence type="ECO:0000313" key="3">
    <source>
        <dbReference type="Proteomes" id="UP000275076"/>
    </source>
</evidence>
<dbReference type="SUPFAM" id="SSF53756">
    <property type="entry name" value="UDP-Glycosyltransferase/glycogen phosphorylase"/>
    <property type="match status" value="1"/>
</dbReference>
<sequence>MELLYIVSTLSRTGPTNQLFNTVSHLCHKHEISILTLSQEGNDSLINNFKELNIKLIQLNQSRIKGIFSLKKLTKRIIDLNQFDVIHTQGIRADSLASKLDLPNHISTARNYPYDDYPVKFGKLKGNLMAKKHLQIFKRIKYKIACSVSLKERFKKDTNMSFCAIQNGVDLSKYREQSPINRDKARKTLNIESDKTIFVSVGSLIPRKDPQSLIKGFMEVEEPNVNLIILGDGLQKKELKDLAKTDGRIDFKGNVNNVVEYLRVSDYFISPSLSEGLPNTVLEAMSVGLPVLLSEIGPHKEILEHDMRAGILFKCRSPIEIKELIQETLNDNNVVSSKYASNLIESNFSAEVTAGKYENYYRKVINGE</sequence>
<dbReference type="PANTHER" id="PTHR12526:SF637">
    <property type="entry name" value="GLYCOSYLTRANSFERASE EPSF-RELATED"/>
    <property type="match status" value="1"/>
</dbReference>
<dbReference type="Pfam" id="PF00534">
    <property type="entry name" value="Glycos_transf_1"/>
    <property type="match status" value="1"/>
</dbReference>
<dbReference type="GO" id="GO:0016757">
    <property type="term" value="F:glycosyltransferase activity"/>
    <property type="evidence" value="ECO:0007669"/>
    <property type="project" value="InterPro"/>
</dbReference>
<reference evidence="2 3" key="1">
    <citation type="submission" date="2018-10" db="EMBL/GenBank/DDBJ databases">
        <title>Draft genome sequence of Bacillus salarius IM0101, isolated from a hypersaline soil in Inner Mongolia, China.</title>
        <authorList>
            <person name="Yamprayoonswat W."/>
            <person name="Boonvisut S."/>
            <person name="Jumpathong W."/>
            <person name="Sittihan S."/>
            <person name="Ruangsuj P."/>
            <person name="Wanthongcharoen S."/>
            <person name="Thongpramul N."/>
            <person name="Pimmason S."/>
            <person name="Yu B."/>
            <person name="Yasawong M."/>
        </authorList>
    </citation>
    <scope>NUCLEOTIDE SEQUENCE [LARGE SCALE GENOMIC DNA]</scope>
    <source>
        <strain evidence="2 3">IM0101</strain>
    </source>
</reference>
<feature type="domain" description="Glycosyl transferase family 1" evidence="1">
    <location>
        <begin position="182"/>
        <end position="338"/>
    </location>
</feature>
<name>A0A428MUH5_9BACI</name>
<dbReference type="EMBL" id="RBVX01000052">
    <property type="protein sequence ID" value="RSL29767.1"/>
    <property type="molecule type" value="Genomic_DNA"/>
</dbReference>
<dbReference type="PANTHER" id="PTHR12526">
    <property type="entry name" value="GLYCOSYLTRANSFERASE"/>
    <property type="match status" value="1"/>
</dbReference>
<gene>
    <name evidence="2" type="ORF">D7Z54_29490</name>
</gene>
<dbReference type="OrthoDB" id="9806653at2"/>
<accession>A0A428MUH5</accession>
<keyword evidence="3" id="KW-1185">Reference proteome</keyword>
<evidence type="ECO:0000313" key="2">
    <source>
        <dbReference type="EMBL" id="RSL29767.1"/>
    </source>
</evidence>
<protein>
    <submittedName>
        <fullName evidence="2">Glycosyltransferase</fullName>
    </submittedName>
</protein>
<dbReference type="RefSeq" id="WP_125561895.1">
    <property type="nucleotide sequence ID" value="NZ_RBVX01000052.1"/>
</dbReference>
<comment type="caution">
    <text evidence="2">The sequence shown here is derived from an EMBL/GenBank/DDBJ whole genome shotgun (WGS) entry which is preliminary data.</text>
</comment>
<dbReference type="InterPro" id="IPR001296">
    <property type="entry name" value="Glyco_trans_1"/>
</dbReference>
<dbReference type="Proteomes" id="UP000275076">
    <property type="component" value="Unassembled WGS sequence"/>
</dbReference>